<evidence type="ECO:0000313" key="4">
    <source>
        <dbReference type="Proteomes" id="UP001610444"/>
    </source>
</evidence>
<gene>
    <name evidence="3" type="ORF">BJX68DRAFT_263512</name>
</gene>
<feature type="compositionally biased region" description="Basic residues" evidence="1">
    <location>
        <begin position="82"/>
        <end position="91"/>
    </location>
</feature>
<proteinExistence type="predicted"/>
<dbReference type="Proteomes" id="UP001610444">
    <property type="component" value="Unassembled WGS sequence"/>
</dbReference>
<dbReference type="RefSeq" id="XP_070902850.1">
    <property type="nucleotide sequence ID" value="XM_071044707.1"/>
</dbReference>
<feature type="region of interest" description="Disordered" evidence="1">
    <location>
        <begin position="72"/>
        <end position="100"/>
    </location>
</feature>
<evidence type="ECO:0000256" key="1">
    <source>
        <dbReference type="SAM" id="MobiDB-lite"/>
    </source>
</evidence>
<dbReference type="EMBL" id="JBFXLR010000007">
    <property type="protein sequence ID" value="KAL2856986.1"/>
    <property type="molecule type" value="Genomic_DNA"/>
</dbReference>
<protein>
    <submittedName>
        <fullName evidence="3">Uncharacterized protein</fullName>
    </submittedName>
</protein>
<reference evidence="3 4" key="1">
    <citation type="submission" date="2024-07" db="EMBL/GenBank/DDBJ databases">
        <title>Section-level genome sequencing and comparative genomics of Aspergillus sections Usti and Cavernicolus.</title>
        <authorList>
            <consortium name="Lawrence Berkeley National Laboratory"/>
            <person name="Nybo J.L."/>
            <person name="Vesth T.C."/>
            <person name="Theobald S."/>
            <person name="Frisvad J.C."/>
            <person name="Larsen T.O."/>
            <person name="Kjaerboelling I."/>
            <person name="Rothschild-Mancinelli K."/>
            <person name="Lyhne E.K."/>
            <person name="Kogle M.E."/>
            <person name="Barry K."/>
            <person name="Clum A."/>
            <person name="Na H."/>
            <person name="Ledsgaard L."/>
            <person name="Lin J."/>
            <person name="Lipzen A."/>
            <person name="Kuo A."/>
            <person name="Riley R."/>
            <person name="Mondo S."/>
            <person name="LaButti K."/>
            <person name="Haridas S."/>
            <person name="Pangalinan J."/>
            <person name="Salamov A.A."/>
            <person name="Simmons B.A."/>
            <person name="Magnuson J.K."/>
            <person name="Chen J."/>
            <person name="Drula E."/>
            <person name="Henrissat B."/>
            <person name="Wiebenga A."/>
            <person name="Lubbers R.J."/>
            <person name="Gomes A.C."/>
            <person name="Macurrencykelacurrency M.R."/>
            <person name="Stajich J."/>
            <person name="Grigoriev I.V."/>
            <person name="Mortensen U.H."/>
            <person name="De vries R.P."/>
            <person name="Baker S.E."/>
            <person name="Andersen M.R."/>
        </authorList>
    </citation>
    <scope>NUCLEOTIDE SEQUENCE [LARGE SCALE GENOMIC DNA]</scope>
    <source>
        <strain evidence="3 4">CBS 756.74</strain>
    </source>
</reference>
<comment type="caution">
    <text evidence="3">The sequence shown here is derived from an EMBL/GenBank/DDBJ whole genome shotgun (WGS) entry which is preliminary data.</text>
</comment>
<organism evidence="3 4">
    <name type="scientific">Aspergillus pseudodeflectus</name>
    <dbReference type="NCBI Taxonomy" id="176178"/>
    <lineage>
        <taxon>Eukaryota</taxon>
        <taxon>Fungi</taxon>
        <taxon>Dikarya</taxon>
        <taxon>Ascomycota</taxon>
        <taxon>Pezizomycotina</taxon>
        <taxon>Eurotiomycetes</taxon>
        <taxon>Eurotiomycetidae</taxon>
        <taxon>Eurotiales</taxon>
        <taxon>Aspergillaceae</taxon>
        <taxon>Aspergillus</taxon>
        <taxon>Aspergillus subgen. Nidulantes</taxon>
    </lineage>
</organism>
<dbReference type="GeneID" id="98159871"/>
<sequence length="127" mass="13712">MKPSTILLCLAPTIAIVQAERVQSFTHSPSVPNTSPTVPVPDVQTIPEDDAQIPSEADQLLRLQVADTQTKPDTIPIPLLSRSRRSRRTRRTTAELTKRSEGTLGQTPWIGMAIGLTCTALAAVMLG</sequence>
<keyword evidence="2" id="KW-0732">Signal</keyword>
<name>A0ABR4KXI4_9EURO</name>
<evidence type="ECO:0000256" key="2">
    <source>
        <dbReference type="SAM" id="SignalP"/>
    </source>
</evidence>
<feature type="chain" id="PRO_5047247898" evidence="2">
    <location>
        <begin position="20"/>
        <end position="127"/>
    </location>
</feature>
<feature type="signal peptide" evidence="2">
    <location>
        <begin position="1"/>
        <end position="19"/>
    </location>
</feature>
<keyword evidence="4" id="KW-1185">Reference proteome</keyword>
<accession>A0ABR4KXI4</accession>
<evidence type="ECO:0000313" key="3">
    <source>
        <dbReference type="EMBL" id="KAL2856986.1"/>
    </source>
</evidence>